<comment type="caution">
    <text evidence="1">The sequence shown here is derived from an EMBL/GenBank/DDBJ whole genome shotgun (WGS) entry which is preliminary data.</text>
</comment>
<dbReference type="AlphaFoldDB" id="A0A7Z0QND2"/>
<protein>
    <recommendedName>
        <fullName evidence="3">Adhesin</fullName>
    </recommendedName>
</protein>
<dbReference type="Proteomes" id="UP000589896">
    <property type="component" value="Unassembled WGS sequence"/>
</dbReference>
<name>A0A7Z0QND2_9GAMM</name>
<evidence type="ECO:0000313" key="1">
    <source>
        <dbReference type="EMBL" id="NYZ61304.1"/>
    </source>
</evidence>
<organism evidence="1 2">
    <name type="scientific">Luteimonas deserti</name>
    <dbReference type="NCBI Taxonomy" id="2752306"/>
    <lineage>
        <taxon>Bacteria</taxon>
        <taxon>Pseudomonadati</taxon>
        <taxon>Pseudomonadota</taxon>
        <taxon>Gammaproteobacteria</taxon>
        <taxon>Lysobacterales</taxon>
        <taxon>Lysobacteraceae</taxon>
        <taxon>Luteimonas</taxon>
    </lineage>
</organism>
<sequence>MAGSASADEYGAMLGYLTESRVDGQAFAGASGAIALNLASGDLNQQVNLRAISTGPRALAHADVRQARSRDAADAPDVAAAVIADGAFAGASGLAGINQASGSGNSAFNAVAVALAQQGIRESDDDGTLASAFASAGQQHGFERGGTTAGRRVASVESTALQGFEGVLQLNQVAGAGNDTGNALSMSLASGP</sequence>
<gene>
    <name evidence="1" type="ORF">H0E82_00805</name>
</gene>
<evidence type="ECO:0008006" key="3">
    <source>
        <dbReference type="Google" id="ProtNLM"/>
    </source>
</evidence>
<accession>A0A7Z0QND2</accession>
<dbReference type="EMBL" id="JACCJZ010000004">
    <property type="protein sequence ID" value="NYZ61304.1"/>
    <property type="molecule type" value="Genomic_DNA"/>
</dbReference>
<reference evidence="1 2" key="1">
    <citation type="submission" date="2020-07" db="EMBL/GenBank/DDBJ databases">
        <title>isolation of Luteimonas sp. SJ-16.</title>
        <authorList>
            <person name="Huang X.-X."/>
            <person name="Xu L."/>
            <person name="Sun J.-Q."/>
        </authorList>
    </citation>
    <scope>NUCLEOTIDE SEQUENCE [LARGE SCALE GENOMIC DNA]</scope>
    <source>
        <strain evidence="1 2">SJ-16</strain>
    </source>
</reference>
<keyword evidence="2" id="KW-1185">Reference proteome</keyword>
<proteinExistence type="predicted"/>
<evidence type="ECO:0000313" key="2">
    <source>
        <dbReference type="Proteomes" id="UP000589896"/>
    </source>
</evidence>